<protein>
    <recommendedName>
        <fullName evidence="3">SalK</fullName>
    </recommendedName>
</protein>
<proteinExistence type="predicted"/>
<comment type="caution">
    <text evidence="1">The sequence shown here is derived from an EMBL/GenBank/DDBJ whole genome shotgun (WGS) entry which is preliminary data.</text>
</comment>
<dbReference type="Gene3D" id="1.10.10.10">
    <property type="entry name" value="Winged helix-like DNA-binding domain superfamily/Winged helix DNA-binding domain"/>
    <property type="match status" value="1"/>
</dbReference>
<accession>A0ABP8RFZ5</accession>
<dbReference type="NCBIfam" id="NF047719">
    <property type="entry name" value="SCO6745_fam_HTH"/>
    <property type="match status" value="1"/>
</dbReference>
<organism evidence="1 2">
    <name type="scientific">Mycobacterium paraffinicum</name>
    <dbReference type="NCBI Taxonomy" id="53378"/>
    <lineage>
        <taxon>Bacteria</taxon>
        <taxon>Bacillati</taxon>
        <taxon>Actinomycetota</taxon>
        <taxon>Actinomycetes</taxon>
        <taxon>Mycobacteriales</taxon>
        <taxon>Mycobacteriaceae</taxon>
        <taxon>Mycobacterium</taxon>
    </lineage>
</organism>
<dbReference type="InterPro" id="IPR054058">
    <property type="entry name" value="HTH_67"/>
</dbReference>
<dbReference type="EMBL" id="BAABGF010000017">
    <property type="protein sequence ID" value="GAA4537948.1"/>
    <property type="molecule type" value="Genomic_DNA"/>
</dbReference>
<dbReference type="InterPro" id="IPR036388">
    <property type="entry name" value="WH-like_DNA-bd_sf"/>
</dbReference>
<dbReference type="Pfam" id="PF21863">
    <property type="entry name" value="HTH_67"/>
    <property type="match status" value="1"/>
</dbReference>
<name>A0ABP8RFZ5_9MYCO</name>
<gene>
    <name evidence="1" type="ORF">GCM10023161_15550</name>
</gene>
<dbReference type="RefSeq" id="WP_264042878.1">
    <property type="nucleotide sequence ID" value="NZ_BAABGF010000017.1"/>
</dbReference>
<dbReference type="Proteomes" id="UP001501417">
    <property type="component" value="Unassembled WGS sequence"/>
</dbReference>
<reference evidence="2" key="1">
    <citation type="journal article" date="2019" name="Int. J. Syst. Evol. Microbiol.">
        <title>The Global Catalogue of Microorganisms (GCM) 10K type strain sequencing project: providing services to taxonomists for standard genome sequencing and annotation.</title>
        <authorList>
            <consortium name="The Broad Institute Genomics Platform"/>
            <consortium name="The Broad Institute Genome Sequencing Center for Infectious Disease"/>
            <person name="Wu L."/>
            <person name="Ma J."/>
        </authorList>
    </citation>
    <scope>NUCLEOTIDE SEQUENCE [LARGE SCALE GENOMIC DNA]</scope>
    <source>
        <strain evidence="2">JCM 17782</strain>
    </source>
</reference>
<sequence length="301" mass="32719">MQRDPVLARRFFDRFEPVHAVTYFAPEARAALDGLGYRGFWMGYFAARSAPLGIVPREVITAIFYNFAPERVARALPAAWQIAGPDVALRARQESAVAALRRYGLDENENVAAAAELAGKAARHAPLDGRPLFAANLGLPWPDDPLAALWHATTLLREQRGDGHVAVLAAAGISGRESNVLHAAAGGVPREYIARTRDYDEAAWRHHEQRLAERGLLDDDGSLTTAGRELKDHIERSTDTLALSALDALTDDEVETLFRALTPLTRAVVAGGDVPGLTPMSLRRDELHDDSAHLTVNDGLA</sequence>
<evidence type="ECO:0000313" key="1">
    <source>
        <dbReference type="EMBL" id="GAA4537948.1"/>
    </source>
</evidence>
<keyword evidence="2" id="KW-1185">Reference proteome</keyword>
<evidence type="ECO:0000313" key="2">
    <source>
        <dbReference type="Proteomes" id="UP001501417"/>
    </source>
</evidence>
<evidence type="ECO:0008006" key="3">
    <source>
        <dbReference type="Google" id="ProtNLM"/>
    </source>
</evidence>